<dbReference type="PANTHER" id="PTHR13260">
    <property type="entry name" value="ANAPHASE PROMOTING COMPLEX SUBUNIT 4 APC4"/>
    <property type="match status" value="1"/>
</dbReference>
<feature type="domain" description="Anaphase-promoting complex subunit 4 long" evidence="7">
    <location>
        <begin position="191"/>
        <end position="379"/>
    </location>
</feature>
<dbReference type="GO" id="GO:0070979">
    <property type="term" value="P:protein K11-linked ubiquitination"/>
    <property type="evidence" value="ECO:0007669"/>
    <property type="project" value="TreeGrafter"/>
</dbReference>
<dbReference type="Pfam" id="PF12894">
    <property type="entry name" value="ANAPC4_WD40"/>
    <property type="match status" value="1"/>
</dbReference>
<sequence>MSGFSVAHDRSVSQDIGCVRWCNEIDLVAIVVGSVELRVHRLMSWQRVAAPERSSCEISAVEWGPGGRHLAFGDVSGAIRIFNIESGHVVLPSVNISSAITSLVWIMPKFADAELDLDYPHEHETSALNANLEALDVLVVGDKTGRLQIRSFSGRFHLWDLEVFHGSPLSSLTYRPDLTELGVVSEQARMCKTIDTRVMADFRNELKKIGSEAVTLIELTRKAKNALEEGYRFAKSASKLYEQINPLEKILEAYDEESSATDVLRRAAAGGIVSPALKHFFEKELSVGALTKFLRTLKSQFAETGEKLREDLMNCAEDIMYRASYLNGLTTLKRFEGFLVSADINLLHEQGSELLNSAYEASLRLSKSWRRCENFCRFLKRRGPHPDGETQDELEVDDEEVLGFLDKGLTQVDDFDRFLGSTLEPLVESISSTIDRVFGKISSVLNRSIVMRGTEQFGDSMQPQQHSASCREDGTIEIALLEGLTIKRIHPSIGRRSDARSNDWSPSTSGFRIQCIAHYREGRLVVLGSSEKTLSGNLTEIALAVCEKSAETITWCSRLRVKSGTPVSLHVSVGRGLASLLIGKRRFLTYDLQDLIESDPGSS</sequence>
<accession>A0A7S0BJ43</accession>
<protein>
    <recommendedName>
        <fullName evidence="1">Anaphase-promoting complex subunit 4</fullName>
    </recommendedName>
</protein>
<evidence type="ECO:0000256" key="2">
    <source>
        <dbReference type="ARBA" id="ARBA00022618"/>
    </source>
</evidence>
<evidence type="ECO:0000256" key="1">
    <source>
        <dbReference type="ARBA" id="ARBA00016067"/>
    </source>
</evidence>
<evidence type="ECO:0000259" key="7">
    <source>
        <dbReference type="Pfam" id="PF12896"/>
    </source>
</evidence>
<dbReference type="AlphaFoldDB" id="A0A7S0BJ43"/>
<dbReference type="InterPro" id="IPR024977">
    <property type="entry name" value="Apc4-like_WD40_dom"/>
</dbReference>
<keyword evidence="4" id="KW-0833">Ubl conjugation pathway</keyword>
<dbReference type="GO" id="GO:0034399">
    <property type="term" value="C:nuclear periphery"/>
    <property type="evidence" value="ECO:0007669"/>
    <property type="project" value="TreeGrafter"/>
</dbReference>
<dbReference type="Gene3D" id="2.130.10.10">
    <property type="entry name" value="YVTN repeat-like/Quinoprotein amine dehydrogenase"/>
    <property type="match status" value="1"/>
</dbReference>
<dbReference type="PANTHER" id="PTHR13260:SF0">
    <property type="entry name" value="ANAPHASE-PROMOTING COMPLEX SUBUNIT 4"/>
    <property type="match status" value="1"/>
</dbReference>
<keyword evidence="5" id="KW-0131">Cell cycle</keyword>
<dbReference type="Pfam" id="PF12896">
    <property type="entry name" value="ANAPC4"/>
    <property type="match status" value="1"/>
</dbReference>
<organism evidence="8">
    <name type="scientific">Rhodosorus marinus</name>
    <dbReference type="NCBI Taxonomy" id="101924"/>
    <lineage>
        <taxon>Eukaryota</taxon>
        <taxon>Rhodophyta</taxon>
        <taxon>Stylonematophyceae</taxon>
        <taxon>Stylonematales</taxon>
        <taxon>Stylonemataceae</taxon>
        <taxon>Rhodosorus</taxon>
    </lineage>
</organism>
<evidence type="ECO:0000259" key="6">
    <source>
        <dbReference type="Pfam" id="PF12894"/>
    </source>
</evidence>
<evidence type="ECO:0000256" key="5">
    <source>
        <dbReference type="ARBA" id="ARBA00023306"/>
    </source>
</evidence>
<reference evidence="8" key="1">
    <citation type="submission" date="2021-01" db="EMBL/GenBank/DDBJ databases">
        <authorList>
            <person name="Corre E."/>
            <person name="Pelletier E."/>
            <person name="Niang G."/>
            <person name="Scheremetjew M."/>
            <person name="Finn R."/>
            <person name="Kale V."/>
            <person name="Holt S."/>
            <person name="Cochrane G."/>
            <person name="Meng A."/>
            <person name="Brown T."/>
            <person name="Cohen L."/>
        </authorList>
    </citation>
    <scope>NUCLEOTIDE SEQUENCE</scope>
    <source>
        <strain evidence="8">UTEX LB 2760</strain>
    </source>
</reference>
<dbReference type="GO" id="GO:0005680">
    <property type="term" value="C:anaphase-promoting complex"/>
    <property type="evidence" value="ECO:0007669"/>
    <property type="project" value="InterPro"/>
</dbReference>
<dbReference type="InterPro" id="IPR015943">
    <property type="entry name" value="WD40/YVTN_repeat-like_dom_sf"/>
</dbReference>
<dbReference type="GO" id="GO:0031145">
    <property type="term" value="P:anaphase-promoting complex-dependent catabolic process"/>
    <property type="evidence" value="ECO:0007669"/>
    <property type="project" value="InterPro"/>
</dbReference>
<keyword evidence="3" id="KW-0498">Mitosis</keyword>
<keyword evidence="2" id="KW-0132">Cell division</keyword>
<proteinExistence type="predicted"/>
<dbReference type="EMBL" id="HBEK01008110">
    <property type="protein sequence ID" value="CAD8394412.1"/>
    <property type="molecule type" value="Transcribed_RNA"/>
</dbReference>
<gene>
    <name evidence="8" type="ORF">RMAR0315_LOCUS4397</name>
</gene>
<dbReference type="InterPro" id="IPR036322">
    <property type="entry name" value="WD40_repeat_dom_sf"/>
</dbReference>
<dbReference type="InterPro" id="IPR024790">
    <property type="entry name" value="APC4_long_dom"/>
</dbReference>
<dbReference type="SUPFAM" id="SSF50978">
    <property type="entry name" value="WD40 repeat-like"/>
    <property type="match status" value="1"/>
</dbReference>
<dbReference type="InterPro" id="IPR024789">
    <property type="entry name" value="APC4"/>
</dbReference>
<name>A0A7S0BJ43_9RHOD</name>
<feature type="domain" description="Anaphase-promoting complex subunit 4-like WD40" evidence="6">
    <location>
        <begin position="20"/>
        <end position="107"/>
    </location>
</feature>
<dbReference type="GO" id="GO:0051301">
    <property type="term" value="P:cell division"/>
    <property type="evidence" value="ECO:0007669"/>
    <property type="project" value="UniProtKB-KW"/>
</dbReference>
<evidence type="ECO:0000256" key="4">
    <source>
        <dbReference type="ARBA" id="ARBA00022786"/>
    </source>
</evidence>
<evidence type="ECO:0000313" key="8">
    <source>
        <dbReference type="EMBL" id="CAD8394412.1"/>
    </source>
</evidence>
<evidence type="ECO:0000256" key="3">
    <source>
        <dbReference type="ARBA" id="ARBA00022776"/>
    </source>
</evidence>